<accession>A0ABV6C137</accession>
<proteinExistence type="predicted"/>
<evidence type="ECO:0000256" key="1">
    <source>
        <dbReference type="SAM" id="MobiDB-lite"/>
    </source>
</evidence>
<evidence type="ECO:0008006" key="5">
    <source>
        <dbReference type="Google" id="ProtNLM"/>
    </source>
</evidence>
<feature type="transmembrane region" description="Helical" evidence="2">
    <location>
        <begin position="236"/>
        <end position="261"/>
    </location>
</feature>
<sequence>MALLVLLLIALAVVVAARVGRLLLGNATDERRSVERYGDALARLRRLPDRAEGRAGRPAHARRPSAGAVAGNRRSGPASSRLRTADPDRALRGGARSPAALLDPPAGPGTLDEEAVEDLTGLEPGEGLAALSYLDAPPAARQVAKIIGLDRPRETRPAGVEGNARLTGTTGLLLVVLFFLEGLTIPFISRLISWHIVIGLALIPPVLVKLCSVLWRFSRYYLGDPRYRAAGPPHPLLRALGPFVVLSTVVLLASGVALWLAGPGHTTLLRIHQVSFVFWFVVVAVHVVSHLLRASRLAAADAAEAKAQRAGADPARQRAARARRTLVAGSLLLGLALGALGRTVTTGWGPGTFQHHRAHPAPAGASSASSRPAQPRPGQGIPD</sequence>
<feature type="transmembrane region" description="Helical" evidence="2">
    <location>
        <begin position="192"/>
        <end position="215"/>
    </location>
</feature>
<evidence type="ECO:0000313" key="3">
    <source>
        <dbReference type="EMBL" id="MFC0081405.1"/>
    </source>
</evidence>
<keyword evidence="2" id="KW-1133">Transmembrane helix</keyword>
<keyword evidence="2" id="KW-0812">Transmembrane</keyword>
<dbReference type="EMBL" id="JBHLYQ010000029">
    <property type="protein sequence ID" value="MFC0081405.1"/>
    <property type="molecule type" value="Genomic_DNA"/>
</dbReference>
<protein>
    <recommendedName>
        <fullName evidence="5">Cytochrome b561 bacterial/Ni-hydrogenase domain-containing protein</fullName>
    </recommendedName>
</protein>
<feature type="compositionally biased region" description="Low complexity" evidence="1">
    <location>
        <begin position="98"/>
        <end position="110"/>
    </location>
</feature>
<keyword evidence="2" id="KW-0472">Membrane</keyword>
<gene>
    <name evidence="3" type="ORF">ACFFRE_04465</name>
</gene>
<organism evidence="3 4">
    <name type="scientific">Aciditerrimonas ferrireducens</name>
    <dbReference type="NCBI Taxonomy" id="667306"/>
    <lineage>
        <taxon>Bacteria</taxon>
        <taxon>Bacillati</taxon>
        <taxon>Actinomycetota</taxon>
        <taxon>Acidimicrobiia</taxon>
        <taxon>Acidimicrobiales</taxon>
        <taxon>Acidimicrobiaceae</taxon>
        <taxon>Aciditerrimonas</taxon>
    </lineage>
</organism>
<keyword evidence="4" id="KW-1185">Reference proteome</keyword>
<reference evidence="3 4" key="1">
    <citation type="submission" date="2024-09" db="EMBL/GenBank/DDBJ databases">
        <authorList>
            <person name="Sun Q."/>
            <person name="Mori K."/>
        </authorList>
    </citation>
    <scope>NUCLEOTIDE SEQUENCE [LARGE SCALE GENOMIC DNA]</scope>
    <source>
        <strain evidence="3 4">JCM 15389</strain>
    </source>
</reference>
<comment type="caution">
    <text evidence="3">The sequence shown here is derived from an EMBL/GenBank/DDBJ whole genome shotgun (WGS) entry which is preliminary data.</text>
</comment>
<feature type="region of interest" description="Disordered" evidence="1">
    <location>
        <begin position="48"/>
        <end position="110"/>
    </location>
</feature>
<feature type="region of interest" description="Disordered" evidence="1">
    <location>
        <begin position="348"/>
        <end position="383"/>
    </location>
</feature>
<dbReference type="Proteomes" id="UP001589788">
    <property type="component" value="Unassembled WGS sequence"/>
</dbReference>
<feature type="transmembrane region" description="Helical" evidence="2">
    <location>
        <begin position="273"/>
        <end position="292"/>
    </location>
</feature>
<name>A0ABV6C137_9ACTN</name>
<feature type="compositionally biased region" description="Low complexity" evidence="1">
    <location>
        <begin position="360"/>
        <end position="383"/>
    </location>
</feature>
<evidence type="ECO:0000313" key="4">
    <source>
        <dbReference type="Proteomes" id="UP001589788"/>
    </source>
</evidence>
<dbReference type="RefSeq" id="WP_377788616.1">
    <property type="nucleotide sequence ID" value="NZ_JBHLYQ010000029.1"/>
</dbReference>
<feature type="transmembrane region" description="Helical" evidence="2">
    <location>
        <begin position="326"/>
        <end position="344"/>
    </location>
</feature>
<evidence type="ECO:0000256" key="2">
    <source>
        <dbReference type="SAM" id="Phobius"/>
    </source>
</evidence>